<protein>
    <submittedName>
        <fullName evidence="3">Helix-turn-helix transcriptional regulator</fullName>
    </submittedName>
</protein>
<dbReference type="InterPro" id="IPR036388">
    <property type="entry name" value="WH-like_DNA-bd_sf"/>
</dbReference>
<dbReference type="Gene3D" id="1.25.40.10">
    <property type="entry name" value="Tetratricopeptide repeat domain"/>
    <property type="match status" value="1"/>
</dbReference>
<sequence length="478" mass="51618">LHARIVFTRSRTSEATPLFLDAARLLEPLDAALARETYLEALAAAIFAGRLDGGTTVRDAAEVARAVPRASGTASRTDLLLEGVTQRFTDGYAASLAPLRQALNAFRAEADSGGPGETARWLWLSCPVAPEPIAPEVWDDEAWHELADSAVRLARGAGALASLPVALSYRAGVHLQAGEFAEAAALIEEADALTAATGNAPSDYTSLLLTAWRDDEQRALRVIGQAVRTATDRGEGRALGLAHHATALLYNGLSRHDAALESARRACAYQDLGFYGWYLVELVEAAARSGDRDAAVAAVERLDGMTQAAGTDWALGLRARSRALISEGDTAEEHHREAVERLGRTRSRVELARAHLVFGEWLRRENRRRDARTHLRTAHTMLTGFGAGAFTDRAARELLATGEKAAGRRTERLALTPQEARIAGLARDGLTNPEIGAQLFLSPHTVEWHLRKVFTKLGVTSRRHLRTALAAHDPATPD</sequence>
<dbReference type="EMBL" id="JAAGMU010001237">
    <property type="protein sequence ID" value="NEC82316.1"/>
    <property type="molecule type" value="Genomic_DNA"/>
</dbReference>
<evidence type="ECO:0000256" key="1">
    <source>
        <dbReference type="ARBA" id="ARBA00023125"/>
    </source>
</evidence>
<dbReference type="SUPFAM" id="SSF46894">
    <property type="entry name" value="C-terminal effector domain of the bipartite response regulators"/>
    <property type="match status" value="1"/>
</dbReference>
<dbReference type="RefSeq" id="WP_164337550.1">
    <property type="nucleotide sequence ID" value="NZ_JAAGMU010001237.1"/>
</dbReference>
<evidence type="ECO:0000313" key="3">
    <source>
        <dbReference type="EMBL" id="NEC82316.1"/>
    </source>
</evidence>
<dbReference type="PANTHER" id="PTHR43214">
    <property type="entry name" value="TWO-COMPONENT RESPONSE REGULATOR"/>
    <property type="match status" value="1"/>
</dbReference>
<organism evidence="3">
    <name type="scientific">Streptomyces sp. SID7958</name>
    <dbReference type="NCBI Taxonomy" id="2706093"/>
    <lineage>
        <taxon>Bacteria</taxon>
        <taxon>Bacillati</taxon>
        <taxon>Actinomycetota</taxon>
        <taxon>Actinomycetes</taxon>
        <taxon>Kitasatosporales</taxon>
        <taxon>Streptomycetaceae</taxon>
        <taxon>Streptomyces</taxon>
    </lineage>
</organism>
<dbReference type="Pfam" id="PF00196">
    <property type="entry name" value="GerE"/>
    <property type="match status" value="1"/>
</dbReference>
<comment type="caution">
    <text evidence="3">The sequence shown here is derived from an EMBL/GenBank/DDBJ whole genome shotgun (WGS) entry which is preliminary data.</text>
</comment>
<dbReference type="CDD" id="cd06170">
    <property type="entry name" value="LuxR_C_like"/>
    <property type="match status" value="1"/>
</dbReference>
<dbReference type="InterPro" id="IPR000792">
    <property type="entry name" value="Tscrpt_reg_LuxR_C"/>
</dbReference>
<dbReference type="PANTHER" id="PTHR43214:SF42">
    <property type="entry name" value="TRANSCRIPTIONAL REGULATORY PROTEIN DESR"/>
    <property type="match status" value="1"/>
</dbReference>
<gene>
    <name evidence="3" type="ORF">G3I38_24495</name>
</gene>
<dbReference type="GO" id="GO:0006355">
    <property type="term" value="P:regulation of DNA-templated transcription"/>
    <property type="evidence" value="ECO:0007669"/>
    <property type="project" value="InterPro"/>
</dbReference>
<dbReference type="Gene3D" id="1.10.10.10">
    <property type="entry name" value="Winged helix-like DNA-binding domain superfamily/Winged helix DNA-binding domain"/>
    <property type="match status" value="1"/>
</dbReference>
<dbReference type="SUPFAM" id="SSF48452">
    <property type="entry name" value="TPR-like"/>
    <property type="match status" value="1"/>
</dbReference>
<evidence type="ECO:0000259" key="2">
    <source>
        <dbReference type="PROSITE" id="PS50043"/>
    </source>
</evidence>
<accession>A0A6G3U7D0</accession>
<dbReference type="InterPro" id="IPR016032">
    <property type="entry name" value="Sig_transdc_resp-reg_C-effctor"/>
</dbReference>
<feature type="domain" description="HTH luxR-type" evidence="2">
    <location>
        <begin position="408"/>
        <end position="473"/>
    </location>
</feature>
<dbReference type="InterPro" id="IPR039420">
    <property type="entry name" value="WalR-like"/>
</dbReference>
<reference evidence="3" key="1">
    <citation type="submission" date="2020-01" db="EMBL/GenBank/DDBJ databases">
        <title>Insect and environment-associated Actinomycetes.</title>
        <authorList>
            <person name="Currrie C."/>
            <person name="Chevrette M."/>
            <person name="Carlson C."/>
            <person name="Stubbendieck R."/>
            <person name="Wendt-Pienkowski E."/>
        </authorList>
    </citation>
    <scope>NUCLEOTIDE SEQUENCE</scope>
    <source>
        <strain evidence="3">SID7958</strain>
    </source>
</reference>
<keyword evidence="1" id="KW-0238">DNA-binding</keyword>
<feature type="non-terminal residue" evidence="3">
    <location>
        <position position="1"/>
    </location>
</feature>
<dbReference type="PROSITE" id="PS50043">
    <property type="entry name" value="HTH_LUXR_2"/>
    <property type="match status" value="1"/>
</dbReference>
<dbReference type="GO" id="GO:0003677">
    <property type="term" value="F:DNA binding"/>
    <property type="evidence" value="ECO:0007669"/>
    <property type="project" value="UniProtKB-KW"/>
</dbReference>
<dbReference type="AlphaFoldDB" id="A0A6G3U7D0"/>
<dbReference type="PRINTS" id="PR00038">
    <property type="entry name" value="HTHLUXR"/>
</dbReference>
<proteinExistence type="predicted"/>
<dbReference type="InterPro" id="IPR011990">
    <property type="entry name" value="TPR-like_helical_dom_sf"/>
</dbReference>
<dbReference type="SMART" id="SM00421">
    <property type="entry name" value="HTH_LUXR"/>
    <property type="match status" value="1"/>
</dbReference>
<name>A0A6G3U7D0_9ACTN</name>